<dbReference type="RefSeq" id="WP_170192099.1">
    <property type="nucleotide sequence ID" value="NZ_VFRA01000001.1"/>
</dbReference>
<dbReference type="Pfam" id="PF00753">
    <property type="entry name" value="Lactamase_B"/>
    <property type="match status" value="1"/>
</dbReference>
<feature type="transmembrane region" description="Helical" evidence="6">
    <location>
        <begin position="6"/>
        <end position="27"/>
    </location>
</feature>
<evidence type="ECO:0000313" key="8">
    <source>
        <dbReference type="EMBL" id="TQO21095.1"/>
    </source>
</evidence>
<feature type="transmembrane region" description="Helical" evidence="6">
    <location>
        <begin position="80"/>
        <end position="97"/>
    </location>
</feature>
<evidence type="ECO:0000256" key="2">
    <source>
        <dbReference type="ARBA" id="ARBA00022475"/>
    </source>
</evidence>
<dbReference type="Pfam" id="PF03772">
    <property type="entry name" value="Competence"/>
    <property type="match status" value="1"/>
</dbReference>
<feature type="transmembrane region" description="Helical" evidence="6">
    <location>
        <begin position="227"/>
        <end position="247"/>
    </location>
</feature>
<evidence type="ECO:0000256" key="1">
    <source>
        <dbReference type="ARBA" id="ARBA00004651"/>
    </source>
</evidence>
<evidence type="ECO:0000256" key="6">
    <source>
        <dbReference type="SAM" id="Phobius"/>
    </source>
</evidence>
<dbReference type="InterPro" id="IPR001279">
    <property type="entry name" value="Metallo-B-lactamas"/>
</dbReference>
<feature type="domain" description="Metallo-beta-lactamase" evidence="7">
    <location>
        <begin position="294"/>
        <end position="463"/>
    </location>
</feature>
<dbReference type="CDD" id="cd07731">
    <property type="entry name" value="ComA-like_MBL-fold"/>
    <property type="match status" value="1"/>
</dbReference>
<dbReference type="Gene3D" id="3.60.15.10">
    <property type="entry name" value="Ribonuclease Z/Hydroxyacylglutathione hydrolase-like"/>
    <property type="match status" value="1"/>
</dbReference>
<keyword evidence="9" id="KW-1185">Reference proteome</keyword>
<dbReference type="SMART" id="SM00849">
    <property type="entry name" value="Lactamase_B"/>
    <property type="match status" value="1"/>
</dbReference>
<evidence type="ECO:0000256" key="4">
    <source>
        <dbReference type="ARBA" id="ARBA00022989"/>
    </source>
</evidence>
<dbReference type="AlphaFoldDB" id="A0A8H2K8G3"/>
<dbReference type="GO" id="GO:0005886">
    <property type="term" value="C:plasma membrane"/>
    <property type="evidence" value="ECO:0007669"/>
    <property type="project" value="UniProtKB-SubCell"/>
</dbReference>
<keyword evidence="4 6" id="KW-1133">Transmembrane helix</keyword>
<dbReference type="InterPro" id="IPR035681">
    <property type="entry name" value="ComA-like_MBL"/>
</dbReference>
<feature type="transmembrane region" description="Helical" evidence="6">
    <location>
        <begin position="103"/>
        <end position="124"/>
    </location>
</feature>
<evidence type="ECO:0000256" key="5">
    <source>
        <dbReference type="ARBA" id="ARBA00023136"/>
    </source>
</evidence>
<keyword evidence="2" id="KW-1003">Cell membrane</keyword>
<sequence>MSSLSHLTAVSGANCAIVVGLIMALGSRLGAHRIVRIALSVAVLLAFVVVVTPDPSVLRAALMATLVLIALGIGRPLRGMAVLSLAAISLLVFDPWLARNFAFALSVFATAGLLLFAEPLAHLLSRWLPRWLSLVIAVPLAAQLACQPILLLLQPTLPTYGVVANVLAAPAAPVATVVGLAACVALSLCPPLGIGLMWIAWLPSAWVAAVATFFAGAPGARIPWWEGWVGVVALSVVTVLFLVALVMQHPWRQRALATLVVCATLAGATTVGLGVSAALLWPDDWQFAQCDVGQGDAVVVRSGEQIALIDTGSDPDPLEACLSRLGVDRVDLLVLTHFDHDHVGGAEAIFGRADVVLVGPVGSDEDRTVLESLGAAGAQVRAVSTGDRGELGALRWNVLWPGEPLTGIDPGNDASIVIEFLPRPDCEQQCLSSTFLGDLGESAQARLLEEGSLSQVDVVKVSHHGSADQYPPLYDALDATVGLVGVGAENGYGHPTDDALTMLEEAGITAVRSDTDGLVLVSPATHPGSVRLWTERHIGGQH</sequence>
<comment type="caution">
    <text evidence="8">The sequence shown here is derived from an EMBL/GenBank/DDBJ whole genome shotgun (WGS) entry which is preliminary data.</text>
</comment>
<feature type="transmembrane region" description="Helical" evidence="6">
    <location>
        <begin position="34"/>
        <end position="51"/>
    </location>
</feature>
<dbReference type="Proteomes" id="UP000316560">
    <property type="component" value="Unassembled WGS sequence"/>
</dbReference>
<evidence type="ECO:0000313" key="9">
    <source>
        <dbReference type="Proteomes" id="UP000316560"/>
    </source>
</evidence>
<reference evidence="8 9" key="1">
    <citation type="submission" date="2019-06" db="EMBL/GenBank/DDBJ databases">
        <title>Sequencing the genomes of 1000 actinobacteria strains.</title>
        <authorList>
            <person name="Klenk H.-P."/>
        </authorList>
    </citation>
    <scope>NUCLEOTIDE SEQUENCE [LARGE SCALE GENOMIC DNA]</scope>
    <source>
        <strain evidence="8 9">DSM 21947</strain>
    </source>
</reference>
<feature type="transmembrane region" description="Helical" evidence="6">
    <location>
        <begin position="259"/>
        <end position="281"/>
    </location>
</feature>
<dbReference type="InterPro" id="IPR004477">
    <property type="entry name" value="ComEC_N"/>
</dbReference>
<organism evidence="8 9">
    <name type="scientific">Rhodoglobus vestalii</name>
    <dbReference type="NCBI Taxonomy" id="193384"/>
    <lineage>
        <taxon>Bacteria</taxon>
        <taxon>Bacillati</taxon>
        <taxon>Actinomycetota</taxon>
        <taxon>Actinomycetes</taxon>
        <taxon>Micrococcales</taxon>
        <taxon>Microbacteriaceae</taxon>
        <taxon>Rhodoglobus</taxon>
    </lineage>
</organism>
<keyword evidence="3 6" id="KW-0812">Transmembrane</keyword>
<dbReference type="InterPro" id="IPR036866">
    <property type="entry name" value="RibonucZ/Hydroxyglut_hydro"/>
</dbReference>
<dbReference type="EMBL" id="VFRA01000001">
    <property type="protein sequence ID" value="TQO21095.1"/>
    <property type="molecule type" value="Genomic_DNA"/>
</dbReference>
<protein>
    <submittedName>
        <fullName evidence="8">Competence protein ComEC</fullName>
    </submittedName>
</protein>
<feature type="transmembrane region" description="Helical" evidence="6">
    <location>
        <begin position="196"/>
        <end position="215"/>
    </location>
</feature>
<proteinExistence type="predicted"/>
<keyword evidence="5 6" id="KW-0472">Membrane</keyword>
<evidence type="ECO:0000259" key="7">
    <source>
        <dbReference type="SMART" id="SM00849"/>
    </source>
</evidence>
<evidence type="ECO:0000256" key="3">
    <source>
        <dbReference type="ARBA" id="ARBA00022692"/>
    </source>
</evidence>
<feature type="transmembrane region" description="Helical" evidence="6">
    <location>
        <begin position="57"/>
        <end position="73"/>
    </location>
</feature>
<accession>A0A8H2K8G3</accession>
<dbReference type="PANTHER" id="PTHR30619:SF1">
    <property type="entry name" value="RECOMBINATION PROTEIN 2"/>
    <property type="match status" value="1"/>
</dbReference>
<dbReference type="InterPro" id="IPR052159">
    <property type="entry name" value="Competence_DNA_uptake"/>
</dbReference>
<feature type="transmembrane region" description="Helical" evidence="6">
    <location>
        <begin position="162"/>
        <end position="189"/>
    </location>
</feature>
<dbReference type="NCBIfam" id="TIGR00360">
    <property type="entry name" value="ComEC_N-term"/>
    <property type="match status" value="1"/>
</dbReference>
<dbReference type="PANTHER" id="PTHR30619">
    <property type="entry name" value="DNA INTERNALIZATION/COMPETENCE PROTEIN COMEC/REC2"/>
    <property type="match status" value="1"/>
</dbReference>
<gene>
    <name evidence="8" type="ORF">FB472_2765</name>
</gene>
<name>A0A8H2K8G3_9MICO</name>
<dbReference type="SUPFAM" id="SSF56281">
    <property type="entry name" value="Metallo-hydrolase/oxidoreductase"/>
    <property type="match status" value="1"/>
</dbReference>
<feature type="transmembrane region" description="Helical" evidence="6">
    <location>
        <begin position="131"/>
        <end position="150"/>
    </location>
</feature>
<comment type="subcellular location">
    <subcellularLocation>
        <location evidence="1">Cell membrane</location>
        <topology evidence="1">Multi-pass membrane protein</topology>
    </subcellularLocation>
</comment>